<evidence type="ECO:0000313" key="1">
    <source>
        <dbReference type="EMBL" id="QEA05817.1"/>
    </source>
</evidence>
<dbReference type="EMBL" id="MN079111">
    <property type="protein sequence ID" value="QEA05817.1"/>
    <property type="molecule type" value="Genomic_DNA"/>
</dbReference>
<organism evidence="1">
    <name type="scientific">uncultured organism</name>
    <dbReference type="NCBI Taxonomy" id="155900"/>
    <lineage>
        <taxon>unclassified sequences</taxon>
        <taxon>environmental samples</taxon>
    </lineage>
</organism>
<accession>A0A5B8RGL0</accession>
<gene>
    <name evidence="1" type="ORF">KBTEX_02143</name>
</gene>
<protein>
    <submittedName>
        <fullName evidence="1">Uncharacterized protein</fullName>
    </submittedName>
</protein>
<reference evidence="1" key="1">
    <citation type="submission" date="2019-06" db="EMBL/GenBank/DDBJ databases">
        <authorList>
            <person name="Murdoch R.W."/>
            <person name="Fathepure B."/>
        </authorList>
    </citation>
    <scope>NUCLEOTIDE SEQUENCE</scope>
</reference>
<sequence>MPSVLPSVQTTSNCGALRPVVRIWAPEYCSKDCQASARARMTRANGALLV</sequence>
<dbReference type="AlphaFoldDB" id="A0A5B8RGL0"/>
<name>A0A5B8RGL0_9ZZZZ</name>
<proteinExistence type="predicted"/>